<reference evidence="1 2" key="1">
    <citation type="journal article" date="2017" name="Front. Genet.">
        <title>Draft sequencing of the heterozygous diploid genome of Satsuma (Citrus unshiu Marc.) using a hybrid assembly approach.</title>
        <authorList>
            <person name="Shimizu T."/>
            <person name="Tanizawa Y."/>
            <person name="Mochizuki T."/>
            <person name="Nagasaki H."/>
            <person name="Yoshioka T."/>
            <person name="Toyoda A."/>
            <person name="Fujiyama A."/>
            <person name="Kaminuma E."/>
            <person name="Nakamura Y."/>
        </authorList>
    </citation>
    <scope>NUCLEOTIDE SEQUENCE [LARGE SCALE GENOMIC DNA]</scope>
    <source>
        <strain evidence="2">cv. Miyagawa wase</strain>
    </source>
</reference>
<comment type="caution">
    <text evidence="1">The sequence shown here is derived from an EMBL/GenBank/DDBJ whole genome shotgun (WGS) entry which is preliminary data.</text>
</comment>
<evidence type="ECO:0000313" key="2">
    <source>
        <dbReference type="Proteomes" id="UP000236630"/>
    </source>
</evidence>
<sequence>MGLGSLVQLNCGRLKRKLCGWLVEKIDIGRCILELNGIDVELSPKSFNYIMGILDGGELVRLSSRLAGHVDKLKAVELHSNEGVFENVSNCSHDEVKGEAEGFILQKGMMMTLLIRWLMQLLLS</sequence>
<accession>A0A2H5QFW6</accession>
<dbReference type="Proteomes" id="UP000236630">
    <property type="component" value="Unassembled WGS sequence"/>
</dbReference>
<name>A0A2H5QFW6_CITUN</name>
<dbReference type="EMBL" id="BDQV01000356">
    <property type="protein sequence ID" value="GAY63528.1"/>
    <property type="molecule type" value="Genomic_DNA"/>
</dbReference>
<organism evidence="1 2">
    <name type="scientific">Citrus unshiu</name>
    <name type="common">Satsuma mandarin</name>
    <name type="synonym">Citrus nobilis var. unshiu</name>
    <dbReference type="NCBI Taxonomy" id="55188"/>
    <lineage>
        <taxon>Eukaryota</taxon>
        <taxon>Viridiplantae</taxon>
        <taxon>Streptophyta</taxon>
        <taxon>Embryophyta</taxon>
        <taxon>Tracheophyta</taxon>
        <taxon>Spermatophyta</taxon>
        <taxon>Magnoliopsida</taxon>
        <taxon>eudicotyledons</taxon>
        <taxon>Gunneridae</taxon>
        <taxon>Pentapetalae</taxon>
        <taxon>rosids</taxon>
        <taxon>malvids</taxon>
        <taxon>Sapindales</taxon>
        <taxon>Rutaceae</taxon>
        <taxon>Aurantioideae</taxon>
        <taxon>Citrus</taxon>
    </lineage>
</organism>
<evidence type="ECO:0000313" key="1">
    <source>
        <dbReference type="EMBL" id="GAY63528.1"/>
    </source>
</evidence>
<dbReference type="AlphaFoldDB" id="A0A2H5QFW6"/>
<proteinExistence type="predicted"/>
<keyword evidence="2" id="KW-1185">Reference proteome</keyword>
<protein>
    <submittedName>
        <fullName evidence="1">Uncharacterized protein</fullName>
    </submittedName>
</protein>
<gene>
    <name evidence="1" type="ORF">CUMW_226320</name>
</gene>